<comment type="catalytic activity">
    <reaction evidence="3">
        <text>DNA(n) + a 2'-deoxyribonucleoside 5'-triphosphate = DNA(n+1) + diphosphate</text>
        <dbReference type="Rhea" id="RHEA:22508"/>
        <dbReference type="Rhea" id="RHEA-COMP:17339"/>
        <dbReference type="Rhea" id="RHEA-COMP:17340"/>
        <dbReference type="ChEBI" id="CHEBI:33019"/>
        <dbReference type="ChEBI" id="CHEBI:61560"/>
        <dbReference type="ChEBI" id="CHEBI:173112"/>
        <dbReference type="EC" id="2.7.7.7"/>
    </reaction>
</comment>
<dbReference type="Pfam" id="PF00476">
    <property type="entry name" value="DNA_pol_A"/>
    <property type="match status" value="1"/>
</dbReference>
<dbReference type="SUPFAM" id="SSF56672">
    <property type="entry name" value="DNA/RNA polymerases"/>
    <property type="match status" value="1"/>
</dbReference>
<evidence type="ECO:0000259" key="5">
    <source>
        <dbReference type="SMART" id="SM00482"/>
    </source>
</evidence>
<reference evidence="7" key="1">
    <citation type="journal article" date="2019" name="Int. J. Syst. Evol. Microbiol.">
        <title>The Global Catalogue of Microorganisms (GCM) 10K type strain sequencing project: providing services to taxonomists for standard genome sequencing and annotation.</title>
        <authorList>
            <consortium name="The Broad Institute Genomics Platform"/>
            <consortium name="The Broad Institute Genome Sequencing Center for Infectious Disease"/>
            <person name="Wu L."/>
            <person name="Ma J."/>
        </authorList>
    </citation>
    <scope>NUCLEOTIDE SEQUENCE [LARGE SCALE GENOMIC DNA]</scope>
    <source>
        <strain evidence="7">CGMCC 4.6997</strain>
    </source>
</reference>
<dbReference type="PANTHER" id="PTHR10133:SF27">
    <property type="entry name" value="DNA POLYMERASE NU"/>
    <property type="match status" value="1"/>
</dbReference>
<dbReference type="Proteomes" id="UP001596039">
    <property type="component" value="Unassembled WGS sequence"/>
</dbReference>
<proteinExistence type="predicted"/>
<dbReference type="EC" id="2.7.7.7" evidence="1"/>
<feature type="region of interest" description="Disordered" evidence="4">
    <location>
        <begin position="92"/>
        <end position="115"/>
    </location>
</feature>
<accession>A0ABW0NMK7</accession>
<gene>
    <name evidence="6" type="ORF">ACFPJ4_06045</name>
</gene>
<keyword evidence="6" id="KW-0540">Nuclease</keyword>
<dbReference type="CDD" id="cd06444">
    <property type="entry name" value="DNA_pol_A"/>
    <property type="match status" value="1"/>
</dbReference>
<dbReference type="InterPro" id="IPR002298">
    <property type="entry name" value="DNA_polymerase_A"/>
</dbReference>
<evidence type="ECO:0000256" key="4">
    <source>
        <dbReference type="SAM" id="MobiDB-lite"/>
    </source>
</evidence>
<dbReference type="GO" id="GO:0004527">
    <property type="term" value="F:exonuclease activity"/>
    <property type="evidence" value="ECO:0007669"/>
    <property type="project" value="UniProtKB-KW"/>
</dbReference>
<keyword evidence="2" id="KW-0235">DNA replication</keyword>
<dbReference type="InterPro" id="IPR043502">
    <property type="entry name" value="DNA/RNA_pol_sf"/>
</dbReference>
<dbReference type="PANTHER" id="PTHR10133">
    <property type="entry name" value="DNA POLYMERASE I"/>
    <property type="match status" value="1"/>
</dbReference>
<keyword evidence="6" id="KW-0378">Hydrolase</keyword>
<dbReference type="SMART" id="SM00482">
    <property type="entry name" value="POLAc"/>
    <property type="match status" value="1"/>
</dbReference>
<dbReference type="Gene3D" id="1.10.150.20">
    <property type="entry name" value="5' to 3' exonuclease, C-terminal subdomain"/>
    <property type="match status" value="1"/>
</dbReference>
<feature type="domain" description="DNA-directed DNA polymerase family A palm" evidence="5">
    <location>
        <begin position="301"/>
        <end position="508"/>
    </location>
</feature>
<dbReference type="EMBL" id="JBHSMG010000001">
    <property type="protein sequence ID" value="MFC5501800.1"/>
    <property type="molecule type" value="Genomic_DNA"/>
</dbReference>
<evidence type="ECO:0000313" key="6">
    <source>
        <dbReference type="EMBL" id="MFC5501800.1"/>
    </source>
</evidence>
<evidence type="ECO:0000256" key="2">
    <source>
        <dbReference type="ARBA" id="ARBA00022705"/>
    </source>
</evidence>
<dbReference type="RefSeq" id="WP_386739414.1">
    <property type="nucleotide sequence ID" value="NZ_JBHSMG010000001.1"/>
</dbReference>
<keyword evidence="6" id="KW-0269">Exonuclease</keyword>
<dbReference type="InterPro" id="IPR001098">
    <property type="entry name" value="DNA-dir_DNA_pol_A_palm_dom"/>
</dbReference>
<dbReference type="Gene3D" id="3.30.70.370">
    <property type="match status" value="1"/>
</dbReference>
<name>A0ABW0NMK7_9MICO</name>
<protein>
    <recommendedName>
        <fullName evidence="1">DNA-directed DNA polymerase</fullName>
        <ecNumber evidence="1">2.7.7.7</ecNumber>
    </recommendedName>
</protein>
<dbReference type="NCBIfam" id="NF011538">
    <property type="entry name" value="PRK14975.1-1"/>
    <property type="match status" value="1"/>
</dbReference>
<evidence type="ECO:0000256" key="1">
    <source>
        <dbReference type="ARBA" id="ARBA00012417"/>
    </source>
</evidence>
<comment type="caution">
    <text evidence="6">The sequence shown here is derived from an EMBL/GenBank/DDBJ whole genome shotgun (WGS) entry which is preliminary data.</text>
</comment>
<keyword evidence="7" id="KW-1185">Reference proteome</keyword>
<evidence type="ECO:0000313" key="7">
    <source>
        <dbReference type="Proteomes" id="UP001596039"/>
    </source>
</evidence>
<organism evidence="6 7">
    <name type="scientific">Lysinimonas soli</name>
    <dbReference type="NCBI Taxonomy" id="1074233"/>
    <lineage>
        <taxon>Bacteria</taxon>
        <taxon>Bacillati</taxon>
        <taxon>Actinomycetota</taxon>
        <taxon>Actinomycetes</taxon>
        <taxon>Micrococcales</taxon>
        <taxon>Microbacteriaceae</taxon>
        <taxon>Lysinimonas</taxon>
    </lineage>
</organism>
<evidence type="ECO:0000256" key="3">
    <source>
        <dbReference type="ARBA" id="ARBA00049244"/>
    </source>
</evidence>
<sequence length="549" mass="59628">MHIALRQSAAARVEAVELDDAGAELGRHDLDEGALTQWVREREAGHPRWVWSDTARWYPPLLRAGVRVERCVDLRLCHRILRHAVSAAGSELATGGRDGWDSPPPAPSAAPDALFDLEPPPVDDDPVVEWLRQRSAVEGSSQPGRLALLLAGESVGALVAVEMRFAGLPWSPARHDELLTELLGPRPALGRPALMEAALARVREALDEPDLNPDSPVELVKGLQRAGLRATSTRSWELKRIEHPAIAPLLEYKKLARLYSANGWHWLEEWVHDGRFRPVYVPGGVVTGRWASDGGGALQLPRQLRAAVVADEGWTFVVADASQLEPRVLAAMSGDAAMARAGQAQDMYQGMVDAGAVETRPQAKYGMLGAIYGGTTGESGRMRPRIARAFPTAMAYVESAARAGEKGEVVSTWLGRSSPPGAADSYDETASDAELRKLRNDARGWGRFTRNFVVQGTAAEWALCWMGSLRRRLWQLGGGDAADAPLTDRPHLVFFLHDELIVHTPRALAEQVAAELRESAAEAGRLLFGAAPVEFAVTVAIVDSYDQAK</sequence>